<dbReference type="Gene3D" id="3.80.10.10">
    <property type="entry name" value="Ribonuclease Inhibitor"/>
    <property type="match status" value="1"/>
</dbReference>
<evidence type="ECO:0000313" key="3">
    <source>
        <dbReference type="Proteomes" id="UP001362999"/>
    </source>
</evidence>
<sequence length="589" mass="66285">MEIQPPESYLRRIPTEVWHLCWNSCSFKELKRLSLVCRVFAAICHPLLFRDQRVRVPDVDRKNWIQMTYRIQSTIQRLLRLAGSPHAVSVRSWHWQGDSEYSGLKQITERFPQVKNISVVKERWIRLEEVFATTLGAYQGLTKLNISSWPIDTEFRATMASLPLLEDLSLLDCTMVVRTGPLLNLRHLSLHIGLGGLRAQSRGHALPALELATPETLHTLFVDDSEDGRSVIAHLAHSMLRCLTHLYITRPSTDAARENLIECLGNTPCLELIALYPTAIIDPSPTAPRLASPQTAFPSLMSFNGPISLVHFFTRDRPVTEIILDAGDFQERRDLDDRAIISHLQMLSTTAPLRKLVLNPEISPENMPKLCEVIRFSFSELRALFLTPREPRRPPSPSLDDDDDFSDESSVGDEIDDRATQTLIGSDVSGEGEMSNKGPGRVRISPSPPPAPAIELPGHMYRSSAVNKAFPPIFKVKKQAESLSAIAQTLDLIYKGVILLPPLVGELHLNSSDGIYKSFSTAEQHRAILELEKRLPCLRTVTFGPSDWSLRGAEWTTRSTRMISYVWQANGTRIERRKGEEKSARGRTT</sequence>
<organism evidence="2 3">
    <name type="scientific">Favolaschia claudopus</name>
    <dbReference type="NCBI Taxonomy" id="2862362"/>
    <lineage>
        <taxon>Eukaryota</taxon>
        <taxon>Fungi</taxon>
        <taxon>Dikarya</taxon>
        <taxon>Basidiomycota</taxon>
        <taxon>Agaricomycotina</taxon>
        <taxon>Agaricomycetes</taxon>
        <taxon>Agaricomycetidae</taxon>
        <taxon>Agaricales</taxon>
        <taxon>Marasmiineae</taxon>
        <taxon>Mycenaceae</taxon>
        <taxon>Favolaschia</taxon>
    </lineage>
</organism>
<proteinExistence type="predicted"/>
<protein>
    <recommendedName>
        <fullName evidence="4">F-box domain-containing protein</fullName>
    </recommendedName>
</protein>
<evidence type="ECO:0000313" key="2">
    <source>
        <dbReference type="EMBL" id="KAK7001803.1"/>
    </source>
</evidence>
<feature type="compositionally biased region" description="Acidic residues" evidence="1">
    <location>
        <begin position="399"/>
        <end position="416"/>
    </location>
</feature>
<evidence type="ECO:0000256" key="1">
    <source>
        <dbReference type="SAM" id="MobiDB-lite"/>
    </source>
</evidence>
<dbReference type="SUPFAM" id="SSF52047">
    <property type="entry name" value="RNI-like"/>
    <property type="match status" value="1"/>
</dbReference>
<keyword evidence="3" id="KW-1185">Reference proteome</keyword>
<dbReference type="EMBL" id="JAWWNJ010000081">
    <property type="protein sequence ID" value="KAK7001803.1"/>
    <property type="molecule type" value="Genomic_DNA"/>
</dbReference>
<name>A0AAW0A784_9AGAR</name>
<comment type="caution">
    <text evidence="2">The sequence shown here is derived from an EMBL/GenBank/DDBJ whole genome shotgun (WGS) entry which is preliminary data.</text>
</comment>
<dbReference type="AlphaFoldDB" id="A0AAW0A784"/>
<gene>
    <name evidence="2" type="ORF">R3P38DRAFT_3283571</name>
</gene>
<feature type="region of interest" description="Disordered" evidence="1">
    <location>
        <begin position="388"/>
        <end position="453"/>
    </location>
</feature>
<reference evidence="2 3" key="1">
    <citation type="journal article" date="2024" name="J Genomics">
        <title>Draft genome sequencing and assembly of Favolaschia claudopus CIRM-BRFM 2984 isolated from oak limbs.</title>
        <authorList>
            <person name="Navarro D."/>
            <person name="Drula E."/>
            <person name="Chaduli D."/>
            <person name="Cazenave R."/>
            <person name="Ahrendt S."/>
            <person name="Wang J."/>
            <person name="Lipzen A."/>
            <person name="Daum C."/>
            <person name="Barry K."/>
            <person name="Grigoriev I.V."/>
            <person name="Favel A."/>
            <person name="Rosso M.N."/>
            <person name="Martin F."/>
        </authorList>
    </citation>
    <scope>NUCLEOTIDE SEQUENCE [LARGE SCALE GENOMIC DNA]</scope>
    <source>
        <strain evidence="2 3">CIRM-BRFM 2984</strain>
    </source>
</reference>
<accession>A0AAW0A784</accession>
<evidence type="ECO:0008006" key="4">
    <source>
        <dbReference type="Google" id="ProtNLM"/>
    </source>
</evidence>
<dbReference type="InterPro" id="IPR032675">
    <property type="entry name" value="LRR_dom_sf"/>
</dbReference>
<dbReference type="Proteomes" id="UP001362999">
    <property type="component" value="Unassembled WGS sequence"/>
</dbReference>